<feature type="transmembrane region" description="Helical" evidence="9">
    <location>
        <begin position="131"/>
        <end position="150"/>
    </location>
</feature>
<dbReference type="STRING" id="485915.Dret_2321"/>
<feature type="domain" description="Tripartite ATP-independent periplasmic transporters DctQ component" evidence="10">
    <location>
        <begin position="27"/>
        <end position="152"/>
    </location>
</feature>
<dbReference type="OrthoDB" id="5454104at2"/>
<dbReference type="PROSITE" id="PS51257">
    <property type="entry name" value="PROKAR_LIPOPROTEIN"/>
    <property type="match status" value="1"/>
</dbReference>
<reference evidence="12" key="1">
    <citation type="submission" date="2009-09" db="EMBL/GenBank/DDBJ databases">
        <title>The complete chromosome of Desulfohalobium retbaense DSM 5692.</title>
        <authorList>
            <consortium name="US DOE Joint Genome Institute (JGI-PGF)"/>
            <person name="Lucas S."/>
            <person name="Copeland A."/>
            <person name="Lapidus A."/>
            <person name="Glavina del Rio T."/>
            <person name="Dalin E."/>
            <person name="Tice H."/>
            <person name="Bruce D."/>
            <person name="Goodwin L."/>
            <person name="Pitluck S."/>
            <person name="Kyrpides N."/>
            <person name="Mavromatis K."/>
            <person name="Ivanova N."/>
            <person name="Mikhailova N."/>
            <person name="Munk A.C."/>
            <person name="Brettin T."/>
            <person name="Detter J.C."/>
            <person name="Han C."/>
            <person name="Tapia R."/>
            <person name="Larimer F."/>
            <person name="Land M."/>
            <person name="Hauser L."/>
            <person name="Markowitz V."/>
            <person name="Cheng J.-F."/>
            <person name="Hugenholtz P."/>
            <person name="Woyke T."/>
            <person name="Wu D."/>
            <person name="Spring S."/>
            <person name="Klenk H.-P."/>
            <person name="Eisen J.A."/>
        </authorList>
    </citation>
    <scope>NUCLEOTIDE SEQUENCE [LARGE SCALE GENOMIC DNA]</scope>
    <source>
        <strain evidence="12">DSM 5692</strain>
    </source>
</reference>
<keyword evidence="3" id="KW-1003">Cell membrane</keyword>
<dbReference type="HOGENOM" id="CLU_086356_3_1_7"/>
<dbReference type="InterPro" id="IPR055348">
    <property type="entry name" value="DctQ"/>
</dbReference>
<dbReference type="KEGG" id="drt:Dret_2321"/>
<feature type="transmembrane region" description="Helical" evidence="9">
    <location>
        <begin position="51"/>
        <end position="68"/>
    </location>
</feature>
<evidence type="ECO:0000256" key="8">
    <source>
        <dbReference type="ARBA" id="ARBA00038436"/>
    </source>
</evidence>
<evidence type="ECO:0000256" key="7">
    <source>
        <dbReference type="ARBA" id="ARBA00023136"/>
    </source>
</evidence>
<evidence type="ECO:0000259" key="10">
    <source>
        <dbReference type="Pfam" id="PF04290"/>
    </source>
</evidence>
<evidence type="ECO:0000256" key="1">
    <source>
        <dbReference type="ARBA" id="ARBA00004429"/>
    </source>
</evidence>
<dbReference type="PANTHER" id="PTHR35011">
    <property type="entry name" value="2,3-DIKETO-L-GULONATE TRAP TRANSPORTER SMALL PERMEASE PROTEIN YIAM"/>
    <property type="match status" value="1"/>
</dbReference>
<evidence type="ECO:0000256" key="6">
    <source>
        <dbReference type="ARBA" id="ARBA00022989"/>
    </source>
</evidence>
<accession>C8X5A8</accession>
<sequence length="175" mass="20137">MRFILRWTQKIYDYFEEIVCVSTSALMVACLIIQVSARWFTGGGIAWTEELSRFSFLATVIVSAALVAKHGSHVRITAQFLVFSYKVRLFFRVVADALWVSANLYIAWLSWNVIQTALKYPEVSPVLHITKAYVELVVPFGFVLMSWRIIEGYIIRLKRGTLSELVLQDFEMEAE</sequence>
<feature type="transmembrane region" description="Helical" evidence="9">
    <location>
        <begin position="89"/>
        <end position="111"/>
    </location>
</feature>
<evidence type="ECO:0000256" key="3">
    <source>
        <dbReference type="ARBA" id="ARBA00022475"/>
    </source>
</evidence>
<comment type="similarity">
    <text evidence="8">Belongs to the TRAP transporter small permease family.</text>
</comment>
<evidence type="ECO:0000256" key="5">
    <source>
        <dbReference type="ARBA" id="ARBA00022692"/>
    </source>
</evidence>
<keyword evidence="7 9" id="KW-0472">Membrane</keyword>
<evidence type="ECO:0000256" key="4">
    <source>
        <dbReference type="ARBA" id="ARBA00022519"/>
    </source>
</evidence>
<keyword evidence="6 9" id="KW-1133">Transmembrane helix</keyword>
<proteinExistence type="inferred from homology"/>
<reference evidence="11 12" key="2">
    <citation type="journal article" date="2010" name="Stand. Genomic Sci.">
        <title>Complete genome sequence of Desulfohalobium retbaense type strain (HR(100)).</title>
        <authorList>
            <person name="Spring S."/>
            <person name="Nolan M."/>
            <person name="Lapidus A."/>
            <person name="Glavina Del Rio T."/>
            <person name="Copeland A."/>
            <person name="Tice H."/>
            <person name="Cheng J.F."/>
            <person name="Lucas S."/>
            <person name="Land M."/>
            <person name="Chen F."/>
            <person name="Bruce D."/>
            <person name="Goodwin L."/>
            <person name="Pitluck S."/>
            <person name="Ivanova N."/>
            <person name="Mavromatis K."/>
            <person name="Mikhailova N."/>
            <person name="Pati A."/>
            <person name="Chen A."/>
            <person name="Palaniappan K."/>
            <person name="Hauser L."/>
            <person name="Chang Y.J."/>
            <person name="Jeffries C.D."/>
            <person name="Munk C."/>
            <person name="Kiss H."/>
            <person name="Chain P."/>
            <person name="Han C."/>
            <person name="Brettin T."/>
            <person name="Detter J.C."/>
            <person name="Schuler E."/>
            <person name="Goker M."/>
            <person name="Rohde M."/>
            <person name="Bristow J."/>
            <person name="Eisen J.A."/>
            <person name="Markowitz V."/>
            <person name="Hugenholtz P."/>
            <person name="Kyrpides N.C."/>
            <person name="Klenk H.P."/>
        </authorList>
    </citation>
    <scope>NUCLEOTIDE SEQUENCE [LARGE SCALE GENOMIC DNA]</scope>
    <source>
        <strain evidence="11 12">DSM 5692</strain>
    </source>
</reference>
<dbReference type="GO" id="GO:0022857">
    <property type="term" value="F:transmembrane transporter activity"/>
    <property type="evidence" value="ECO:0007669"/>
    <property type="project" value="TreeGrafter"/>
</dbReference>
<dbReference type="Proteomes" id="UP000001052">
    <property type="component" value="Chromosome"/>
</dbReference>
<dbReference type="InterPro" id="IPR007387">
    <property type="entry name" value="TRAP_DctQ"/>
</dbReference>
<evidence type="ECO:0000256" key="2">
    <source>
        <dbReference type="ARBA" id="ARBA00022448"/>
    </source>
</evidence>
<dbReference type="GO" id="GO:0005886">
    <property type="term" value="C:plasma membrane"/>
    <property type="evidence" value="ECO:0007669"/>
    <property type="project" value="UniProtKB-SubCell"/>
</dbReference>
<dbReference type="eggNOG" id="COG3090">
    <property type="taxonomic scope" value="Bacteria"/>
</dbReference>
<name>C8X5A8_DESRD</name>
<keyword evidence="2" id="KW-0813">Transport</keyword>
<dbReference type="PANTHER" id="PTHR35011:SF5">
    <property type="entry name" value="SIALIC ACID TRAP TRANSPORTER SMALL PERMEASE PROTEIN SIAQ"/>
    <property type="match status" value="1"/>
</dbReference>
<feature type="transmembrane region" description="Helical" evidence="9">
    <location>
        <begin position="12"/>
        <end position="39"/>
    </location>
</feature>
<organism evidence="11 12">
    <name type="scientific">Desulfohalobium retbaense (strain ATCC 49708 / DSM 5692 / JCM 16813 / HR100)</name>
    <dbReference type="NCBI Taxonomy" id="485915"/>
    <lineage>
        <taxon>Bacteria</taxon>
        <taxon>Pseudomonadati</taxon>
        <taxon>Thermodesulfobacteriota</taxon>
        <taxon>Desulfovibrionia</taxon>
        <taxon>Desulfovibrionales</taxon>
        <taxon>Desulfohalobiaceae</taxon>
        <taxon>Desulfohalobium</taxon>
    </lineage>
</organism>
<keyword evidence="5 9" id="KW-0812">Transmembrane</keyword>
<dbReference type="EMBL" id="CP001734">
    <property type="protein sequence ID" value="ACV69605.1"/>
    <property type="molecule type" value="Genomic_DNA"/>
</dbReference>
<dbReference type="RefSeq" id="WP_015752739.1">
    <property type="nucleotide sequence ID" value="NC_013223.1"/>
</dbReference>
<dbReference type="Pfam" id="PF04290">
    <property type="entry name" value="DctQ"/>
    <property type="match status" value="1"/>
</dbReference>
<dbReference type="GO" id="GO:0015740">
    <property type="term" value="P:C4-dicarboxylate transport"/>
    <property type="evidence" value="ECO:0007669"/>
    <property type="project" value="TreeGrafter"/>
</dbReference>
<comment type="subcellular location">
    <subcellularLocation>
        <location evidence="1">Cell inner membrane</location>
        <topology evidence="1">Multi-pass membrane protein</topology>
    </subcellularLocation>
</comment>
<keyword evidence="4" id="KW-0997">Cell inner membrane</keyword>
<evidence type="ECO:0000313" key="12">
    <source>
        <dbReference type="Proteomes" id="UP000001052"/>
    </source>
</evidence>
<keyword evidence="12" id="KW-1185">Reference proteome</keyword>
<evidence type="ECO:0000256" key="9">
    <source>
        <dbReference type="SAM" id="Phobius"/>
    </source>
</evidence>
<protein>
    <submittedName>
        <fullName evidence="11">Tripartite ATP-independent periplasmic transporter DctQ component</fullName>
    </submittedName>
</protein>
<evidence type="ECO:0000313" key="11">
    <source>
        <dbReference type="EMBL" id="ACV69605.1"/>
    </source>
</evidence>
<gene>
    <name evidence="11" type="ordered locus">Dret_2321</name>
</gene>
<dbReference type="AlphaFoldDB" id="C8X5A8"/>